<evidence type="ECO:0000259" key="4">
    <source>
        <dbReference type="PROSITE" id="PS51352"/>
    </source>
</evidence>
<keyword evidence="2" id="KW-0201">Cytochrome c-type biogenesis</keyword>
<dbReference type="PROSITE" id="PS51352">
    <property type="entry name" value="THIOREDOXIN_2"/>
    <property type="match status" value="1"/>
</dbReference>
<protein>
    <submittedName>
        <fullName evidence="5">Thiol-disulfide isomerase/thioredoxin</fullName>
    </submittedName>
</protein>
<organism evidence="5 6">
    <name type="scientific">Pseudochelatococcus lubricantis</name>
    <dbReference type="NCBI Taxonomy" id="1538102"/>
    <lineage>
        <taxon>Bacteria</taxon>
        <taxon>Pseudomonadati</taxon>
        <taxon>Pseudomonadota</taxon>
        <taxon>Alphaproteobacteria</taxon>
        <taxon>Hyphomicrobiales</taxon>
        <taxon>Chelatococcaceae</taxon>
        <taxon>Pseudochelatococcus</taxon>
    </lineage>
</organism>
<sequence length="209" mass="21843">MSVSFRRLAVTGAVALVIVGGVIGIRAYRGGGAPGGTCPASAEVLTRLKPLATGEVAAVQVENRAAPLTELTFLSADGKPLSLADFRGRTVLLNLWATWCVPCRAEMPALNALQKKLGGSDFEVVAVNIDTREPQKAMQWLKDNGIDSLTPYSDPKAKIFQTLRADGKAFGMPTTVLVDRDGCALGHLAGAAEWASNDAVALIRAAIGG</sequence>
<dbReference type="InterPro" id="IPR013740">
    <property type="entry name" value="Redoxin"/>
</dbReference>
<evidence type="ECO:0000256" key="1">
    <source>
        <dbReference type="ARBA" id="ARBA00004196"/>
    </source>
</evidence>
<dbReference type="InterPro" id="IPR013766">
    <property type="entry name" value="Thioredoxin_domain"/>
</dbReference>
<dbReference type="Pfam" id="PF08534">
    <property type="entry name" value="Redoxin"/>
    <property type="match status" value="1"/>
</dbReference>
<dbReference type="Gene3D" id="3.40.30.10">
    <property type="entry name" value="Glutaredoxin"/>
    <property type="match status" value="1"/>
</dbReference>
<proteinExistence type="predicted"/>
<dbReference type="SUPFAM" id="SSF52833">
    <property type="entry name" value="Thioredoxin-like"/>
    <property type="match status" value="1"/>
</dbReference>
<evidence type="ECO:0000256" key="2">
    <source>
        <dbReference type="ARBA" id="ARBA00022748"/>
    </source>
</evidence>
<dbReference type="GO" id="GO:0016853">
    <property type="term" value="F:isomerase activity"/>
    <property type="evidence" value="ECO:0007669"/>
    <property type="project" value="UniProtKB-KW"/>
</dbReference>
<dbReference type="InterPro" id="IPR036249">
    <property type="entry name" value="Thioredoxin-like_sf"/>
</dbReference>
<reference evidence="5 6" key="1">
    <citation type="submission" date="2020-03" db="EMBL/GenBank/DDBJ databases">
        <title>Genomic Encyclopedia of Type Strains, Phase IV (KMG-IV): sequencing the most valuable type-strain genomes for metagenomic binning, comparative biology and taxonomic classification.</title>
        <authorList>
            <person name="Goeker M."/>
        </authorList>
    </citation>
    <scope>NUCLEOTIDE SEQUENCE [LARGE SCALE GENOMIC DNA]</scope>
    <source>
        <strain evidence="5 6">DSM 103870</strain>
    </source>
</reference>
<gene>
    <name evidence="5" type="ORF">FHS82_000717</name>
</gene>
<dbReference type="Proteomes" id="UP001429580">
    <property type="component" value="Unassembled WGS sequence"/>
</dbReference>
<feature type="domain" description="Thioredoxin" evidence="4">
    <location>
        <begin position="60"/>
        <end position="208"/>
    </location>
</feature>
<dbReference type="RefSeq" id="WP_166948761.1">
    <property type="nucleotide sequence ID" value="NZ_JAASQI010000001.1"/>
</dbReference>
<dbReference type="PROSITE" id="PS00194">
    <property type="entry name" value="THIOREDOXIN_1"/>
    <property type="match status" value="1"/>
</dbReference>
<evidence type="ECO:0000256" key="3">
    <source>
        <dbReference type="ARBA" id="ARBA00023284"/>
    </source>
</evidence>
<evidence type="ECO:0000313" key="5">
    <source>
        <dbReference type="EMBL" id="NIJ56904.1"/>
    </source>
</evidence>
<comment type="subcellular location">
    <subcellularLocation>
        <location evidence="1">Cell envelope</location>
    </subcellularLocation>
</comment>
<accession>A0ABX0UYF4</accession>
<dbReference type="NCBIfam" id="NF047696">
    <property type="entry name" value="ThlDiSintTplARhiz"/>
    <property type="match status" value="1"/>
</dbReference>
<dbReference type="CDD" id="cd02966">
    <property type="entry name" value="TlpA_like_family"/>
    <property type="match status" value="1"/>
</dbReference>
<evidence type="ECO:0000313" key="6">
    <source>
        <dbReference type="Proteomes" id="UP001429580"/>
    </source>
</evidence>
<dbReference type="InterPro" id="IPR050553">
    <property type="entry name" value="Thioredoxin_ResA/DsbE_sf"/>
</dbReference>
<keyword evidence="3" id="KW-0676">Redox-active center</keyword>
<dbReference type="InterPro" id="IPR017937">
    <property type="entry name" value="Thioredoxin_CS"/>
</dbReference>
<comment type="caution">
    <text evidence="5">The sequence shown here is derived from an EMBL/GenBank/DDBJ whole genome shotgun (WGS) entry which is preliminary data.</text>
</comment>
<dbReference type="EMBL" id="JAASQI010000001">
    <property type="protein sequence ID" value="NIJ56904.1"/>
    <property type="molecule type" value="Genomic_DNA"/>
</dbReference>
<dbReference type="PANTHER" id="PTHR42852">
    <property type="entry name" value="THIOL:DISULFIDE INTERCHANGE PROTEIN DSBE"/>
    <property type="match status" value="1"/>
</dbReference>
<keyword evidence="6" id="KW-1185">Reference proteome</keyword>
<dbReference type="PANTHER" id="PTHR42852:SF13">
    <property type="entry name" value="PROTEIN DIPZ"/>
    <property type="match status" value="1"/>
</dbReference>
<name>A0ABX0UYF4_9HYPH</name>
<keyword evidence="5" id="KW-0413">Isomerase</keyword>